<accession>A0A433QJK4</accession>
<evidence type="ECO:0000313" key="2">
    <source>
        <dbReference type="EMBL" id="RUS29962.1"/>
    </source>
</evidence>
<dbReference type="InterPro" id="IPR010920">
    <property type="entry name" value="LSM_dom_sf"/>
</dbReference>
<proteinExistence type="predicted"/>
<reference evidence="2 3" key="1">
    <citation type="journal article" date="2018" name="New Phytol.">
        <title>Phylogenomics of Endogonaceae and evolution of mycorrhizas within Mucoromycota.</title>
        <authorList>
            <person name="Chang Y."/>
            <person name="Desiro A."/>
            <person name="Na H."/>
            <person name="Sandor L."/>
            <person name="Lipzen A."/>
            <person name="Clum A."/>
            <person name="Barry K."/>
            <person name="Grigoriev I.V."/>
            <person name="Martin F.M."/>
            <person name="Stajich J.E."/>
            <person name="Smith M.E."/>
            <person name="Bonito G."/>
            <person name="Spatafora J.W."/>
        </authorList>
    </citation>
    <scope>NUCLEOTIDE SEQUENCE [LARGE SCALE GENOMIC DNA]</scope>
    <source>
        <strain evidence="2 3">AD002</strain>
    </source>
</reference>
<evidence type="ECO:0000313" key="3">
    <source>
        <dbReference type="Proteomes" id="UP000274822"/>
    </source>
</evidence>
<dbReference type="Proteomes" id="UP000274822">
    <property type="component" value="Unassembled WGS sequence"/>
</dbReference>
<dbReference type="AlphaFoldDB" id="A0A433QJK4"/>
<feature type="non-terminal residue" evidence="2">
    <location>
        <position position="76"/>
    </location>
</feature>
<dbReference type="EMBL" id="RBNJ01004446">
    <property type="protein sequence ID" value="RUS29962.1"/>
    <property type="molecule type" value="Genomic_DNA"/>
</dbReference>
<sequence length="76" mass="8187">MAEAFLGLTVSLTLNSGVSLEGIVSHIDQHTQQLTLKDVSKIPGFPPQPYPTYGVPGTDIKDLQILRKRPAPPPVP</sequence>
<protein>
    <recommendedName>
        <fullName evidence="1">Lsm14-like N-terminal domain-containing protein</fullName>
    </recommendedName>
</protein>
<feature type="domain" description="Lsm14-like N-terminal" evidence="1">
    <location>
        <begin position="1"/>
        <end position="76"/>
    </location>
</feature>
<keyword evidence="3" id="KW-1185">Reference proteome</keyword>
<gene>
    <name evidence="2" type="ORF">BC938DRAFT_480009</name>
</gene>
<evidence type="ECO:0000259" key="1">
    <source>
        <dbReference type="SMART" id="SM01271"/>
    </source>
</evidence>
<name>A0A433QJK4_9FUNG</name>
<dbReference type="Gene3D" id="2.30.30.100">
    <property type="match status" value="1"/>
</dbReference>
<dbReference type="InterPro" id="IPR025609">
    <property type="entry name" value="Lsm14-like_N"/>
</dbReference>
<dbReference type="SMART" id="SM01271">
    <property type="entry name" value="LSM14"/>
    <property type="match status" value="1"/>
</dbReference>
<organism evidence="2 3">
    <name type="scientific">Jimgerdemannia flammicorona</name>
    <dbReference type="NCBI Taxonomy" id="994334"/>
    <lineage>
        <taxon>Eukaryota</taxon>
        <taxon>Fungi</taxon>
        <taxon>Fungi incertae sedis</taxon>
        <taxon>Mucoromycota</taxon>
        <taxon>Mucoromycotina</taxon>
        <taxon>Endogonomycetes</taxon>
        <taxon>Endogonales</taxon>
        <taxon>Endogonaceae</taxon>
        <taxon>Jimgerdemannia</taxon>
    </lineage>
</organism>
<dbReference type="SUPFAM" id="SSF50182">
    <property type="entry name" value="Sm-like ribonucleoproteins"/>
    <property type="match status" value="1"/>
</dbReference>
<comment type="caution">
    <text evidence="2">The sequence shown here is derived from an EMBL/GenBank/DDBJ whole genome shotgun (WGS) entry which is preliminary data.</text>
</comment>